<name>K1XFL1_MARBU</name>
<evidence type="ECO:0000313" key="3">
    <source>
        <dbReference type="Proteomes" id="UP000006753"/>
    </source>
</evidence>
<dbReference type="AlphaFoldDB" id="K1XFL1"/>
<sequence>MARRVEIAIFDKPKPNPLPGTSLSPLVVIGSAPAAGPAWTPASSGRTIPYNGVIFHCPAVPALRGYTIFGAPPSNPAEPHIRRYLRTSQLSLIVAAAAAAAGYKLSRQGTTQWKPTSCRQGSNTHRSEMSSKQTAHLSAGLVSASRGPGSGGFALGSLVDVQGPYFPPPPRAEVAGRQKSSVSFPSAQGPPQRIDRHTYSW</sequence>
<feature type="region of interest" description="Disordered" evidence="1">
    <location>
        <begin position="167"/>
        <end position="201"/>
    </location>
</feature>
<proteinExistence type="predicted"/>
<dbReference type="HOGENOM" id="CLU_1360663_0_0_1"/>
<accession>K1XFL1</accession>
<dbReference type="Proteomes" id="UP000006753">
    <property type="component" value="Unassembled WGS sequence"/>
</dbReference>
<reference evidence="2 3" key="1">
    <citation type="journal article" date="2012" name="BMC Genomics">
        <title>Sequencing the genome of Marssonina brunnea reveals fungus-poplar co-evolution.</title>
        <authorList>
            <person name="Zhu S."/>
            <person name="Cao Y.-Z."/>
            <person name="Jiang C."/>
            <person name="Tan B.-Y."/>
            <person name="Wang Z."/>
            <person name="Feng S."/>
            <person name="Zhang L."/>
            <person name="Su X.-H."/>
            <person name="Brejova B."/>
            <person name="Vinar T."/>
            <person name="Xu M."/>
            <person name="Wang M.-X."/>
            <person name="Zhang S.-G."/>
            <person name="Huang M.-R."/>
            <person name="Wu R."/>
            <person name="Zhou Y."/>
        </authorList>
    </citation>
    <scope>NUCLEOTIDE SEQUENCE [LARGE SCALE GENOMIC DNA]</scope>
    <source>
        <strain evidence="2 3">MB_m1</strain>
    </source>
</reference>
<dbReference type="KEGG" id="mbe:MBM_02830"/>
<evidence type="ECO:0000313" key="2">
    <source>
        <dbReference type="EMBL" id="EKD19593.1"/>
    </source>
</evidence>
<feature type="region of interest" description="Disordered" evidence="1">
    <location>
        <begin position="109"/>
        <end position="143"/>
    </location>
</feature>
<feature type="compositionally biased region" description="Polar residues" evidence="1">
    <location>
        <begin position="109"/>
        <end position="136"/>
    </location>
</feature>
<evidence type="ECO:0000256" key="1">
    <source>
        <dbReference type="SAM" id="MobiDB-lite"/>
    </source>
</evidence>
<protein>
    <submittedName>
        <fullName evidence="2">Uncharacterized protein</fullName>
    </submittedName>
</protein>
<gene>
    <name evidence="2" type="ORF">MBM_02830</name>
</gene>
<keyword evidence="3" id="KW-1185">Reference proteome</keyword>
<organism evidence="2 3">
    <name type="scientific">Marssonina brunnea f. sp. multigermtubi (strain MB_m1)</name>
    <name type="common">Marssonina leaf spot fungus</name>
    <dbReference type="NCBI Taxonomy" id="1072389"/>
    <lineage>
        <taxon>Eukaryota</taxon>
        <taxon>Fungi</taxon>
        <taxon>Dikarya</taxon>
        <taxon>Ascomycota</taxon>
        <taxon>Pezizomycotina</taxon>
        <taxon>Leotiomycetes</taxon>
        <taxon>Helotiales</taxon>
        <taxon>Drepanopezizaceae</taxon>
        <taxon>Drepanopeziza</taxon>
    </lineage>
</organism>
<dbReference type="EMBL" id="JH921431">
    <property type="protein sequence ID" value="EKD19593.1"/>
    <property type="molecule type" value="Genomic_DNA"/>
</dbReference>
<dbReference type="InParanoid" id="K1XFL1"/>